<dbReference type="EMBL" id="BGOW01000019">
    <property type="protein sequence ID" value="GBL46423.1"/>
    <property type="molecule type" value="Genomic_DNA"/>
</dbReference>
<evidence type="ECO:0000313" key="2">
    <source>
        <dbReference type="Proteomes" id="UP000286806"/>
    </source>
</evidence>
<accession>A0A401JFP9</accession>
<evidence type="ECO:0000313" key="1">
    <source>
        <dbReference type="EMBL" id="GBL46423.1"/>
    </source>
</evidence>
<proteinExistence type="predicted"/>
<keyword evidence="2" id="KW-1185">Reference proteome</keyword>
<dbReference type="Proteomes" id="UP000286806">
    <property type="component" value="Unassembled WGS sequence"/>
</dbReference>
<name>A0A401JFP9_9PROT</name>
<organism evidence="1 2">
    <name type="scientific">Sulfuriferula multivorans</name>
    <dbReference type="NCBI Taxonomy" id="1559896"/>
    <lineage>
        <taxon>Bacteria</taxon>
        <taxon>Pseudomonadati</taxon>
        <taxon>Pseudomonadota</taxon>
        <taxon>Betaproteobacteria</taxon>
        <taxon>Nitrosomonadales</taxon>
        <taxon>Sulfuricellaceae</taxon>
        <taxon>Sulfuriferula</taxon>
    </lineage>
</organism>
<sequence>MINDASTQTRSHLENQFPHIAQKLSEKWGTPDVEPYLANLMVDHRGSRQGFPSDVAEELMLLDTILWELSDTRKRFLSTPDDSSFSFG</sequence>
<reference evidence="1 2" key="1">
    <citation type="journal article" date="2019" name="Front. Microbiol.">
        <title>Genomes of Neutrophilic Sulfur-Oxidizing Chemolithoautotrophs Representing 9 Proteobacterial Species From 8 Genera.</title>
        <authorList>
            <person name="Watanabe T."/>
            <person name="Kojima H."/>
            <person name="Umezawa K."/>
            <person name="Hori C."/>
            <person name="Takasuka T.E."/>
            <person name="Kato Y."/>
            <person name="Fukui M."/>
        </authorList>
    </citation>
    <scope>NUCLEOTIDE SEQUENCE [LARGE SCALE GENOMIC DNA]</scope>
    <source>
        <strain evidence="1 2">TTN</strain>
    </source>
</reference>
<gene>
    <name evidence="1" type="ORF">SFMTTN_2237</name>
</gene>
<dbReference type="OrthoDB" id="8905216at2"/>
<protein>
    <submittedName>
        <fullName evidence="1">Uncharacterized protein</fullName>
    </submittedName>
</protein>
<dbReference type="AlphaFoldDB" id="A0A401JFP9"/>
<dbReference type="RefSeq" id="WP_124705208.1">
    <property type="nucleotide sequence ID" value="NZ_BGOW01000019.1"/>
</dbReference>
<comment type="caution">
    <text evidence="1">The sequence shown here is derived from an EMBL/GenBank/DDBJ whole genome shotgun (WGS) entry which is preliminary data.</text>
</comment>